<proteinExistence type="inferred from homology"/>
<evidence type="ECO:0000313" key="6">
    <source>
        <dbReference type="Proteomes" id="UP000008461"/>
    </source>
</evidence>
<accession>F4KU05</accession>
<dbReference type="eggNOG" id="COG3682">
    <property type="taxonomic scope" value="Bacteria"/>
</dbReference>
<evidence type="ECO:0000313" key="5">
    <source>
        <dbReference type="EMBL" id="AEE49141.1"/>
    </source>
</evidence>
<keyword evidence="2" id="KW-0805">Transcription regulation</keyword>
<dbReference type="STRING" id="760192.Halhy_1246"/>
<dbReference type="KEGG" id="hhy:Halhy_1246"/>
<dbReference type="Pfam" id="PF03965">
    <property type="entry name" value="Penicillinase_R"/>
    <property type="match status" value="1"/>
</dbReference>
<dbReference type="PIRSF" id="PIRSF019455">
    <property type="entry name" value="CopR_AtkY"/>
    <property type="match status" value="1"/>
</dbReference>
<dbReference type="InterPro" id="IPR036388">
    <property type="entry name" value="WH-like_DNA-bd_sf"/>
</dbReference>
<comment type="similarity">
    <text evidence="1">Belongs to the BlaI transcriptional regulatory family.</text>
</comment>
<evidence type="ECO:0000256" key="2">
    <source>
        <dbReference type="ARBA" id="ARBA00023015"/>
    </source>
</evidence>
<dbReference type="AlphaFoldDB" id="F4KU05"/>
<dbReference type="OrthoDB" id="279010at2"/>
<dbReference type="SUPFAM" id="SSF46785">
    <property type="entry name" value="Winged helix' DNA-binding domain"/>
    <property type="match status" value="1"/>
</dbReference>
<dbReference type="InterPro" id="IPR005650">
    <property type="entry name" value="BlaI_family"/>
</dbReference>
<dbReference type="GO" id="GO:0045892">
    <property type="term" value="P:negative regulation of DNA-templated transcription"/>
    <property type="evidence" value="ECO:0007669"/>
    <property type="project" value="InterPro"/>
</dbReference>
<sequence>MSNEIFPQPSEGELDILQVLWKIEPATVRQVHELLSASKPVGYTTTLKQMQRMLEKNLLRREDREGGHHYRCTLPQQQARQNLVDKLAQQLFEGSGTQLAIQALGSGKVSTAELEELEKLLQALKKNQSHE</sequence>
<dbReference type="GO" id="GO:0003677">
    <property type="term" value="F:DNA binding"/>
    <property type="evidence" value="ECO:0007669"/>
    <property type="project" value="UniProtKB-KW"/>
</dbReference>
<evidence type="ECO:0000256" key="4">
    <source>
        <dbReference type="ARBA" id="ARBA00023163"/>
    </source>
</evidence>
<name>F4KU05_HALH1</name>
<dbReference type="Gene3D" id="1.10.10.10">
    <property type="entry name" value="Winged helix-like DNA-binding domain superfamily/Winged helix DNA-binding domain"/>
    <property type="match status" value="1"/>
</dbReference>
<keyword evidence="3" id="KW-0238">DNA-binding</keyword>
<dbReference type="Proteomes" id="UP000008461">
    <property type="component" value="Chromosome"/>
</dbReference>
<dbReference type="HOGENOM" id="CLU_119090_4_2_10"/>
<dbReference type="RefSeq" id="WP_013763696.1">
    <property type="nucleotide sequence ID" value="NC_015510.1"/>
</dbReference>
<protein>
    <submittedName>
        <fullName evidence="5">Transcriptional repressor, CopY family</fullName>
    </submittedName>
</protein>
<evidence type="ECO:0000256" key="1">
    <source>
        <dbReference type="ARBA" id="ARBA00011046"/>
    </source>
</evidence>
<keyword evidence="6" id="KW-1185">Reference proteome</keyword>
<reference key="2">
    <citation type="submission" date="2011-04" db="EMBL/GenBank/DDBJ databases">
        <title>Complete sequence of chromosome of Haliscomenobacter hydrossis DSM 1100.</title>
        <authorList>
            <consortium name="US DOE Joint Genome Institute (JGI-PGF)"/>
            <person name="Lucas S."/>
            <person name="Han J."/>
            <person name="Lapidus A."/>
            <person name="Bruce D."/>
            <person name="Goodwin L."/>
            <person name="Pitluck S."/>
            <person name="Peters L."/>
            <person name="Kyrpides N."/>
            <person name="Mavromatis K."/>
            <person name="Ivanova N."/>
            <person name="Ovchinnikova G."/>
            <person name="Pagani I."/>
            <person name="Daligault H."/>
            <person name="Detter J.C."/>
            <person name="Han C."/>
            <person name="Land M."/>
            <person name="Hauser L."/>
            <person name="Markowitz V."/>
            <person name="Cheng J.-F."/>
            <person name="Hugenholtz P."/>
            <person name="Woyke T."/>
            <person name="Wu D."/>
            <person name="Verbarg S."/>
            <person name="Frueling A."/>
            <person name="Brambilla E."/>
            <person name="Klenk H.-P."/>
            <person name="Eisen J.A."/>
        </authorList>
    </citation>
    <scope>NUCLEOTIDE SEQUENCE</scope>
    <source>
        <strain>DSM 1100</strain>
    </source>
</reference>
<keyword evidence="4" id="KW-0804">Transcription</keyword>
<reference evidence="5 6" key="1">
    <citation type="journal article" date="2011" name="Stand. Genomic Sci.">
        <title>Complete genome sequence of Haliscomenobacter hydrossis type strain (O).</title>
        <authorList>
            <consortium name="US DOE Joint Genome Institute (JGI-PGF)"/>
            <person name="Daligault H."/>
            <person name="Lapidus A."/>
            <person name="Zeytun A."/>
            <person name="Nolan M."/>
            <person name="Lucas S."/>
            <person name="Del Rio T.G."/>
            <person name="Tice H."/>
            <person name="Cheng J.F."/>
            <person name="Tapia R."/>
            <person name="Han C."/>
            <person name="Goodwin L."/>
            <person name="Pitluck S."/>
            <person name="Liolios K."/>
            <person name="Pagani I."/>
            <person name="Ivanova N."/>
            <person name="Huntemann M."/>
            <person name="Mavromatis K."/>
            <person name="Mikhailova N."/>
            <person name="Pati A."/>
            <person name="Chen A."/>
            <person name="Palaniappan K."/>
            <person name="Land M."/>
            <person name="Hauser L."/>
            <person name="Brambilla E.M."/>
            <person name="Rohde M."/>
            <person name="Verbarg S."/>
            <person name="Goker M."/>
            <person name="Bristow J."/>
            <person name="Eisen J.A."/>
            <person name="Markowitz V."/>
            <person name="Hugenholtz P."/>
            <person name="Kyrpides N.C."/>
            <person name="Klenk H.P."/>
            <person name="Woyke T."/>
        </authorList>
    </citation>
    <scope>NUCLEOTIDE SEQUENCE [LARGE SCALE GENOMIC DNA]</scope>
    <source>
        <strain evidence="6">ATCC 27775 / DSM 1100 / LMG 10767 / O</strain>
    </source>
</reference>
<dbReference type="InterPro" id="IPR036390">
    <property type="entry name" value="WH_DNA-bd_sf"/>
</dbReference>
<gene>
    <name evidence="5" type="ordered locus">Halhy_1246</name>
</gene>
<organism evidence="5 6">
    <name type="scientific">Haliscomenobacter hydrossis (strain ATCC 27775 / DSM 1100 / LMG 10767 / O)</name>
    <dbReference type="NCBI Taxonomy" id="760192"/>
    <lineage>
        <taxon>Bacteria</taxon>
        <taxon>Pseudomonadati</taxon>
        <taxon>Bacteroidota</taxon>
        <taxon>Saprospiria</taxon>
        <taxon>Saprospirales</taxon>
        <taxon>Haliscomenobacteraceae</taxon>
        <taxon>Haliscomenobacter</taxon>
    </lineage>
</organism>
<evidence type="ECO:0000256" key="3">
    <source>
        <dbReference type="ARBA" id="ARBA00023125"/>
    </source>
</evidence>
<dbReference type="EMBL" id="CP002691">
    <property type="protein sequence ID" value="AEE49141.1"/>
    <property type="molecule type" value="Genomic_DNA"/>
</dbReference>